<keyword evidence="1" id="KW-0378">Hydrolase</keyword>
<dbReference type="EMBL" id="WNKU01000009">
    <property type="protein sequence ID" value="MTV49196.1"/>
    <property type="molecule type" value="Genomic_DNA"/>
</dbReference>
<dbReference type="SUPFAM" id="SSF56784">
    <property type="entry name" value="HAD-like"/>
    <property type="match status" value="1"/>
</dbReference>
<dbReference type="InterPro" id="IPR050155">
    <property type="entry name" value="HAD-like_hydrolase_sf"/>
</dbReference>
<dbReference type="InterPro" id="IPR036412">
    <property type="entry name" value="HAD-like_sf"/>
</dbReference>
<dbReference type="GO" id="GO:0004713">
    <property type="term" value="F:protein tyrosine kinase activity"/>
    <property type="evidence" value="ECO:0007669"/>
    <property type="project" value="TreeGrafter"/>
</dbReference>
<dbReference type="OrthoDB" id="9792518at2"/>
<dbReference type="Gene3D" id="3.40.50.1000">
    <property type="entry name" value="HAD superfamily/HAD-like"/>
    <property type="match status" value="1"/>
</dbReference>
<dbReference type="Gene3D" id="1.10.150.240">
    <property type="entry name" value="Putative phosphatase, domain 2"/>
    <property type="match status" value="1"/>
</dbReference>
<gene>
    <name evidence="1" type="ORF">GJ688_09415</name>
</gene>
<reference evidence="1 2" key="1">
    <citation type="submission" date="2019-11" db="EMBL/GenBank/DDBJ databases">
        <title>Whole-genome sequence of a the green, strictly anaerobic photosynthetic bacterium Heliobacillus mobilis DSM 6151.</title>
        <authorList>
            <person name="Kyndt J.A."/>
            <person name="Meyer T.E."/>
        </authorList>
    </citation>
    <scope>NUCLEOTIDE SEQUENCE [LARGE SCALE GENOMIC DNA]</scope>
    <source>
        <strain evidence="1 2">DSM 6151</strain>
    </source>
</reference>
<name>A0A6I3SK84_HELMO</name>
<evidence type="ECO:0000313" key="1">
    <source>
        <dbReference type="EMBL" id="MTV49196.1"/>
    </source>
</evidence>
<dbReference type="AlphaFoldDB" id="A0A6I3SK84"/>
<dbReference type="SFLD" id="SFLDS00003">
    <property type="entry name" value="Haloacid_Dehalogenase"/>
    <property type="match status" value="1"/>
</dbReference>
<proteinExistence type="predicted"/>
<evidence type="ECO:0000313" key="2">
    <source>
        <dbReference type="Proteomes" id="UP000430670"/>
    </source>
</evidence>
<dbReference type="GO" id="GO:0005829">
    <property type="term" value="C:cytosol"/>
    <property type="evidence" value="ECO:0007669"/>
    <property type="project" value="TreeGrafter"/>
</dbReference>
<dbReference type="InterPro" id="IPR023214">
    <property type="entry name" value="HAD_sf"/>
</dbReference>
<dbReference type="InterPro" id="IPR041492">
    <property type="entry name" value="HAD_2"/>
</dbReference>
<accession>A0A6I3SK84</accession>
<dbReference type="InterPro" id="IPR023198">
    <property type="entry name" value="PGP-like_dom2"/>
</dbReference>
<organism evidence="1 2">
    <name type="scientific">Heliobacterium mobile</name>
    <name type="common">Heliobacillus mobilis</name>
    <dbReference type="NCBI Taxonomy" id="28064"/>
    <lineage>
        <taxon>Bacteria</taxon>
        <taxon>Bacillati</taxon>
        <taxon>Bacillota</taxon>
        <taxon>Clostridia</taxon>
        <taxon>Eubacteriales</taxon>
        <taxon>Heliobacteriaceae</taxon>
        <taxon>Heliobacterium</taxon>
    </lineage>
</organism>
<dbReference type="GO" id="GO:0016787">
    <property type="term" value="F:hydrolase activity"/>
    <property type="evidence" value="ECO:0007669"/>
    <property type="project" value="UniProtKB-KW"/>
</dbReference>
<keyword evidence="2" id="KW-1185">Reference proteome</keyword>
<dbReference type="Proteomes" id="UP000430670">
    <property type="component" value="Unassembled WGS sequence"/>
</dbReference>
<comment type="caution">
    <text evidence="1">The sequence shown here is derived from an EMBL/GenBank/DDBJ whole genome shotgun (WGS) entry which is preliminary data.</text>
</comment>
<dbReference type="CDD" id="cd04302">
    <property type="entry name" value="HAD_5NT"/>
    <property type="match status" value="1"/>
</dbReference>
<dbReference type="FunFam" id="3.40.50.1000:FF:000022">
    <property type="entry name" value="Phosphoglycolate phosphatase"/>
    <property type="match status" value="1"/>
</dbReference>
<dbReference type="SFLD" id="SFLDG01129">
    <property type="entry name" value="C1.5:_HAD__Beta-PGM__Phosphata"/>
    <property type="match status" value="1"/>
</dbReference>
<dbReference type="PANTHER" id="PTHR43434">
    <property type="entry name" value="PHOSPHOGLYCOLATE PHOSPHATASE"/>
    <property type="match status" value="1"/>
</dbReference>
<dbReference type="Pfam" id="PF13419">
    <property type="entry name" value="HAD_2"/>
    <property type="match status" value="1"/>
</dbReference>
<dbReference type="PANTHER" id="PTHR43434:SF20">
    <property type="entry name" value="5'-NUCLEOTIDASE"/>
    <property type="match status" value="1"/>
</dbReference>
<protein>
    <submittedName>
        <fullName evidence="1">HAD hydrolase-like protein</fullName>
    </submittedName>
</protein>
<sequence length="232" mass="25779">MSRYGLLLFDLDGTLTDPKIGITKSVQYALRKYGIVEENLDNLIKFIGPPLIDSFMEFAHFDEATARQAVEYYREYFSVYGLYENALFPQIPELLAGLKQSGKKLLVATSKPTVFAEKILEHFHIGEYFSAVIGSNLDGTRCAKGEVVEYALSIAGKGNASSVYTEAEGRPFGNVLMIGDRKHDIIGAQKNNIDSVAVTYGYGSLEELEKAKPTYMVHSVDELIARFLRANV</sequence>